<evidence type="ECO:0000256" key="11">
    <source>
        <dbReference type="ARBA" id="ARBA00024006"/>
    </source>
</evidence>
<keyword evidence="6 14" id="KW-0808">Transferase</keyword>
<evidence type="ECO:0000256" key="8">
    <source>
        <dbReference type="ARBA" id="ARBA00023098"/>
    </source>
</evidence>
<evidence type="ECO:0000256" key="3">
    <source>
        <dbReference type="ARBA" id="ARBA00012356"/>
    </source>
</evidence>
<comment type="caution">
    <text evidence="18">The sequence shown here is derived from an EMBL/GenBank/DDBJ whole genome shotgun (WGS) entry which is preliminary data.</text>
</comment>
<dbReference type="UniPathway" id="UPA00094"/>
<dbReference type="NCBIfam" id="TIGR03150">
    <property type="entry name" value="fabF"/>
    <property type="match status" value="1"/>
</dbReference>
<dbReference type="PANTHER" id="PTHR11712">
    <property type="entry name" value="POLYKETIDE SYNTHASE-RELATED"/>
    <property type="match status" value="1"/>
</dbReference>
<dbReference type="GO" id="GO:0005829">
    <property type="term" value="C:cytosol"/>
    <property type="evidence" value="ECO:0007669"/>
    <property type="project" value="TreeGrafter"/>
</dbReference>
<dbReference type="PIRSF" id="PIRSF000447">
    <property type="entry name" value="KAS_II"/>
    <property type="match status" value="1"/>
</dbReference>
<dbReference type="FunFam" id="3.40.47.10:FF:000009">
    <property type="entry name" value="3-oxoacyl-[acyl-carrier-protein] synthase 2"/>
    <property type="match status" value="1"/>
</dbReference>
<dbReference type="Pfam" id="PF02801">
    <property type="entry name" value="Ketoacyl-synt_C"/>
    <property type="match status" value="1"/>
</dbReference>
<dbReference type="InterPro" id="IPR016039">
    <property type="entry name" value="Thiolase-like"/>
</dbReference>
<dbReference type="Pfam" id="PF00109">
    <property type="entry name" value="ketoacyl-synt"/>
    <property type="match status" value="1"/>
</dbReference>
<keyword evidence="8" id="KW-0443">Lipid metabolism</keyword>
<dbReference type="InterPro" id="IPR000794">
    <property type="entry name" value="Beta-ketoacyl_synthase"/>
</dbReference>
<evidence type="ECO:0000256" key="15">
    <source>
        <dbReference type="PIRSR" id="PIRSR000447-1"/>
    </source>
</evidence>
<dbReference type="GO" id="GO:0004315">
    <property type="term" value="F:3-oxoacyl-[acyl-carrier-protein] synthase activity"/>
    <property type="evidence" value="ECO:0007669"/>
    <property type="project" value="UniProtKB-UniRule"/>
</dbReference>
<dbReference type="Proteomes" id="UP000256977">
    <property type="component" value="Unassembled WGS sequence"/>
</dbReference>
<evidence type="ECO:0000259" key="17">
    <source>
        <dbReference type="PROSITE" id="PS52004"/>
    </source>
</evidence>
<dbReference type="CDD" id="cd00834">
    <property type="entry name" value="KAS_I_II"/>
    <property type="match status" value="1"/>
</dbReference>
<evidence type="ECO:0000313" key="19">
    <source>
        <dbReference type="Proteomes" id="UP000256977"/>
    </source>
</evidence>
<gene>
    <name evidence="18" type="ORF">DFP98_13143</name>
</gene>
<keyword evidence="10 14" id="KW-0012">Acyltransferase</keyword>
<feature type="domain" description="Ketosynthase family 3 (KS3)" evidence="17">
    <location>
        <begin position="19"/>
        <end position="427"/>
    </location>
</feature>
<dbReference type="AlphaFoldDB" id="A0A3D9ID29"/>
<name>A0A3D9ID29_9BACL</name>
<dbReference type="PANTHER" id="PTHR11712:SF336">
    <property type="entry name" value="3-OXOACYL-[ACYL-CARRIER-PROTEIN] SYNTHASE, MITOCHONDRIAL"/>
    <property type="match status" value="1"/>
</dbReference>
<evidence type="ECO:0000256" key="14">
    <source>
        <dbReference type="PIRNR" id="PIRNR000447"/>
    </source>
</evidence>
<dbReference type="PROSITE" id="PS52004">
    <property type="entry name" value="KS3_2"/>
    <property type="match status" value="1"/>
</dbReference>
<evidence type="ECO:0000256" key="10">
    <source>
        <dbReference type="ARBA" id="ARBA00023315"/>
    </source>
</evidence>
<dbReference type="InterPro" id="IPR017568">
    <property type="entry name" value="3-oxoacyl-ACP_synth-2"/>
</dbReference>
<evidence type="ECO:0000256" key="13">
    <source>
        <dbReference type="ARBA" id="ARBA00047659"/>
    </source>
</evidence>
<dbReference type="InterPro" id="IPR014030">
    <property type="entry name" value="Ketoacyl_synth_N"/>
</dbReference>
<reference evidence="18 19" key="1">
    <citation type="submission" date="2018-07" db="EMBL/GenBank/DDBJ databases">
        <title>Genomic Encyclopedia of Type Strains, Phase III (KMG-III): the genomes of soil and plant-associated and newly described type strains.</title>
        <authorList>
            <person name="Whitman W."/>
        </authorList>
    </citation>
    <scope>NUCLEOTIDE SEQUENCE [LARGE SCALE GENOMIC DNA]</scope>
    <source>
        <strain evidence="18 19">CECT 7287</strain>
    </source>
</reference>
<evidence type="ECO:0000256" key="9">
    <source>
        <dbReference type="ARBA" id="ARBA00023160"/>
    </source>
</evidence>
<keyword evidence="9 14" id="KW-0275">Fatty acid biosynthesis</keyword>
<accession>A0A3D9ID29</accession>
<evidence type="ECO:0000256" key="7">
    <source>
        <dbReference type="ARBA" id="ARBA00022832"/>
    </source>
</evidence>
<keyword evidence="5 14" id="KW-0444">Lipid biosynthesis</keyword>
<comment type="catalytic activity">
    <reaction evidence="12 14">
        <text>(9Z)-hexadecenoyl-[ACP] + malonyl-[ACP] + H(+) = 3-oxo-(11Z)-octadecenoyl-[ACP] + holo-[ACP] + CO2</text>
        <dbReference type="Rhea" id="RHEA:55040"/>
        <dbReference type="Rhea" id="RHEA-COMP:9623"/>
        <dbReference type="Rhea" id="RHEA-COMP:9685"/>
        <dbReference type="Rhea" id="RHEA-COMP:10800"/>
        <dbReference type="Rhea" id="RHEA-COMP:14074"/>
        <dbReference type="ChEBI" id="CHEBI:15378"/>
        <dbReference type="ChEBI" id="CHEBI:16526"/>
        <dbReference type="ChEBI" id="CHEBI:64479"/>
        <dbReference type="ChEBI" id="CHEBI:78449"/>
        <dbReference type="ChEBI" id="CHEBI:83989"/>
        <dbReference type="ChEBI" id="CHEBI:138538"/>
        <dbReference type="EC" id="2.3.1.179"/>
    </reaction>
</comment>
<organism evidence="18 19">
    <name type="scientific">Cohnella phaseoli</name>
    <dbReference type="NCBI Taxonomy" id="456490"/>
    <lineage>
        <taxon>Bacteria</taxon>
        <taxon>Bacillati</taxon>
        <taxon>Bacillota</taxon>
        <taxon>Bacilli</taxon>
        <taxon>Bacillales</taxon>
        <taxon>Paenibacillaceae</taxon>
        <taxon>Cohnella</taxon>
    </lineage>
</organism>
<dbReference type="SMART" id="SM00825">
    <property type="entry name" value="PKS_KS"/>
    <property type="match status" value="1"/>
</dbReference>
<dbReference type="InterPro" id="IPR014031">
    <property type="entry name" value="Ketoacyl_synth_C"/>
</dbReference>
<evidence type="ECO:0000256" key="4">
    <source>
        <dbReference type="ARBA" id="ARBA00014657"/>
    </source>
</evidence>
<protein>
    <recommendedName>
        <fullName evidence="4 14">3-oxoacyl-[acyl-carrier-protein] synthase 2</fullName>
        <ecNumber evidence="3 14">2.3.1.179</ecNumber>
    </recommendedName>
</protein>
<dbReference type="EMBL" id="QRDZ01000031">
    <property type="protein sequence ID" value="RED59449.1"/>
    <property type="molecule type" value="Genomic_DNA"/>
</dbReference>
<dbReference type="GO" id="GO:0006633">
    <property type="term" value="P:fatty acid biosynthetic process"/>
    <property type="evidence" value="ECO:0007669"/>
    <property type="project" value="UniProtKB-UniRule"/>
</dbReference>
<evidence type="ECO:0000313" key="18">
    <source>
        <dbReference type="EMBL" id="RED59449.1"/>
    </source>
</evidence>
<comment type="pathway">
    <text evidence="1 14">Lipid metabolism; fatty acid biosynthesis.</text>
</comment>
<evidence type="ECO:0000256" key="5">
    <source>
        <dbReference type="ARBA" id="ARBA00022516"/>
    </source>
</evidence>
<comment type="similarity">
    <text evidence="2 14 16">Belongs to the thiolase-like superfamily. Beta-ketoacyl-ACP synthases family.</text>
</comment>
<keyword evidence="19" id="KW-1185">Reference proteome</keyword>
<evidence type="ECO:0000256" key="2">
    <source>
        <dbReference type="ARBA" id="ARBA00008467"/>
    </source>
</evidence>
<evidence type="ECO:0000256" key="12">
    <source>
        <dbReference type="ARBA" id="ARBA00047318"/>
    </source>
</evidence>
<feature type="active site" description="For beta-ketoacyl synthase activity" evidence="15">
    <location>
        <position position="180"/>
    </location>
</feature>
<dbReference type="NCBIfam" id="NF005589">
    <property type="entry name" value="PRK07314.1"/>
    <property type="match status" value="1"/>
</dbReference>
<evidence type="ECO:0000256" key="6">
    <source>
        <dbReference type="ARBA" id="ARBA00022679"/>
    </source>
</evidence>
<dbReference type="EC" id="2.3.1.179" evidence="3 14"/>
<evidence type="ECO:0000256" key="16">
    <source>
        <dbReference type="RuleBase" id="RU003694"/>
    </source>
</evidence>
<dbReference type="SUPFAM" id="SSF53901">
    <property type="entry name" value="Thiolase-like"/>
    <property type="match status" value="2"/>
</dbReference>
<proteinExistence type="inferred from homology"/>
<evidence type="ECO:0000256" key="1">
    <source>
        <dbReference type="ARBA" id="ARBA00005194"/>
    </source>
</evidence>
<comment type="function">
    <text evidence="11 14">Involved in the type II fatty acid elongation cycle. Catalyzes the elongation of a wide range of acyl-ACP by the addition of two carbons from malonyl-ACP to an acyl acceptor. Can efficiently catalyze the conversion of palmitoleoyl-ACP (cis-hexadec-9-enoyl-ACP) to cis-vaccenoyl-ACP (cis-octadec-11-enoyl-ACP), an essential step in the thermal regulation of fatty acid composition.</text>
</comment>
<sequence>MRCWMYFNRYKEWIGMRQVEQVVITGMGVISPLGNSVDSFWERLAGGQSGVSRIESFDTARFKTKIAGAVRGFDAEALFGRKEARRMDRFCQFAMAAAGEAWEDAGLQKEQINGERLGVYVGSGVGGLQTLIDQAGVLRDRGPERVSPTLVPMIISNMAAALISMKFGALGPTMSPVTACSIGNTSIGEAFRLIRGGGADIVIAGGAEAALSEISLASFGNATALSSCNDDPAAASRPFDAGRDGFVMAEGSGIVILESLAHAKRRGARIYAEVLGYGASSDAYHMVATHPDGDGAYRAMKLALAEADLHPEQVDVISAHATSTEIGDRSETLAIKRLFGAHAYRVPVTANKSMTGHLLGASSAVEAIALVKSLQNGLIPPTINYETPDPDCDLDCVPNEARRAELNVGMSNSFGFGGHNAVIALKKYSGEERR</sequence>
<dbReference type="Gene3D" id="3.40.47.10">
    <property type="match status" value="1"/>
</dbReference>
<comment type="catalytic activity">
    <reaction evidence="13 14">
        <text>a fatty acyl-[ACP] + malonyl-[ACP] + H(+) = a 3-oxoacyl-[ACP] + holo-[ACP] + CO2</text>
        <dbReference type="Rhea" id="RHEA:22836"/>
        <dbReference type="Rhea" id="RHEA-COMP:9623"/>
        <dbReference type="Rhea" id="RHEA-COMP:9685"/>
        <dbReference type="Rhea" id="RHEA-COMP:9916"/>
        <dbReference type="Rhea" id="RHEA-COMP:14125"/>
        <dbReference type="ChEBI" id="CHEBI:15378"/>
        <dbReference type="ChEBI" id="CHEBI:16526"/>
        <dbReference type="ChEBI" id="CHEBI:64479"/>
        <dbReference type="ChEBI" id="CHEBI:78449"/>
        <dbReference type="ChEBI" id="CHEBI:78776"/>
        <dbReference type="ChEBI" id="CHEBI:138651"/>
    </reaction>
</comment>
<keyword evidence="7" id="KW-0276">Fatty acid metabolism</keyword>
<dbReference type="InterPro" id="IPR020841">
    <property type="entry name" value="PKS_Beta-ketoAc_synthase_dom"/>
</dbReference>